<feature type="region of interest" description="Disordered" evidence="1">
    <location>
        <begin position="158"/>
        <end position="180"/>
    </location>
</feature>
<dbReference type="RefSeq" id="XP_029224802.1">
    <property type="nucleotide sequence ID" value="XM_029375083.1"/>
</dbReference>
<keyword evidence="3" id="KW-1185">Reference proteome</keyword>
<feature type="region of interest" description="Disordered" evidence="1">
    <location>
        <begin position="297"/>
        <end position="328"/>
    </location>
</feature>
<evidence type="ECO:0000256" key="1">
    <source>
        <dbReference type="SAM" id="MobiDB-lite"/>
    </source>
</evidence>
<name>A0A3R7NAG7_9TRYP</name>
<proteinExistence type="predicted"/>
<comment type="caution">
    <text evidence="2">The sequence shown here is derived from an EMBL/GenBank/DDBJ whole genome shotgun (WGS) entry which is preliminary data.</text>
</comment>
<feature type="compositionally biased region" description="Low complexity" evidence="1">
    <location>
        <begin position="7"/>
        <end position="16"/>
    </location>
</feature>
<gene>
    <name evidence="2" type="ORF">Tco025E_08228</name>
</gene>
<evidence type="ECO:0000313" key="2">
    <source>
        <dbReference type="EMBL" id="RNF03226.1"/>
    </source>
</evidence>
<sequence>MKHHTQGARARSSAGSNSLRVSGGGEATSSEFHEEPPFIRPAGDTLGPRWRRGKDGRRGADRKAALFPWQRLGRSPEQRPQSSSGPVLAMTAPPSDCAGEACGDGNNTEDDPALNVAPAVPLTSSTRPPSVCTQRTERHDADALHEVEGARPKLLAHEERRVLVSPPAGSCGGGLGESHRRHPVIPAGAAAEGAQRVVNESPGSLGAAPSPLYILVAPSSAAADIGASELHSEASPLAHAQVRVGEEVQRQETGQRGTLGGFLGNRRVGFLTSPPPQTSCDRLPMHASEVTSLLDAAPTSPAARRHQTRCSLRTPPVTEHPPSIGSPWRPRSAVIGSWRSLSSHCKRAGLQTPEVPLLLKQRGGDAF</sequence>
<feature type="compositionally biased region" description="Polar residues" evidence="1">
    <location>
        <begin position="122"/>
        <end position="134"/>
    </location>
</feature>
<evidence type="ECO:0000313" key="3">
    <source>
        <dbReference type="Proteomes" id="UP000284403"/>
    </source>
</evidence>
<protein>
    <submittedName>
        <fullName evidence="2">Uncharacterized protein</fullName>
    </submittedName>
</protein>
<dbReference type="OrthoDB" id="249499at2759"/>
<feature type="region of interest" description="Disordered" evidence="1">
    <location>
        <begin position="1"/>
        <end position="145"/>
    </location>
</feature>
<feature type="compositionally biased region" description="Basic and acidic residues" evidence="1">
    <location>
        <begin position="135"/>
        <end position="145"/>
    </location>
</feature>
<accession>A0A3R7NAG7</accession>
<organism evidence="2 3">
    <name type="scientific">Trypanosoma conorhini</name>
    <dbReference type="NCBI Taxonomy" id="83891"/>
    <lineage>
        <taxon>Eukaryota</taxon>
        <taxon>Discoba</taxon>
        <taxon>Euglenozoa</taxon>
        <taxon>Kinetoplastea</taxon>
        <taxon>Metakinetoplastina</taxon>
        <taxon>Trypanosomatida</taxon>
        <taxon>Trypanosomatidae</taxon>
        <taxon>Trypanosoma</taxon>
    </lineage>
</organism>
<dbReference type="GeneID" id="40321839"/>
<dbReference type="EMBL" id="MKKU01000733">
    <property type="protein sequence ID" value="RNF03226.1"/>
    <property type="molecule type" value="Genomic_DNA"/>
</dbReference>
<dbReference type="AlphaFoldDB" id="A0A3R7NAG7"/>
<reference evidence="2 3" key="1">
    <citation type="journal article" date="2018" name="BMC Genomics">
        <title>Genomic comparison of Trypanosoma conorhini and Trypanosoma rangeli to Trypanosoma cruzi strains of high and low virulence.</title>
        <authorList>
            <person name="Bradwell K.R."/>
            <person name="Koparde V.N."/>
            <person name="Matveyev A.V."/>
            <person name="Serrano M.G."/>
            <person name="Alves J.M."/>
            <person name="Parikh H."/>
            <person name="Huang B."/>
            <person name="Lee V."/>
            <person name="Espinosa-Alvarez O."/>
            <person name="Ortiz P.A."/>
            <person name="Costa-Martins A.G."/>
            <person name="Teixeira M.M."/>
            <person name="Buck G.A."/>
        </authorList>
    </citation>
    <scope>NUCLEOTIDE SEQUENCE [LARGE SCALE GENOMIC DNA]</scope>
    <source>
        <strain evidence="2 3">025E</strain>
    </source>
</reference>
<dbReference type="Proteomes" id="UP000284403">
    <property type="component" value="Unassembled WGS sequence"/>
</dbReference>